<evidence type="ECO:0000259" key="7">
    <source>
        <dbReference type="PROSITE" id="PS50157"/>
    </source>
</evidence>
<keyword evidence="2" id="KW-0677">Repeat</keyword>
<organism evidence="8 9">
    <name type="scientific">Trichogramma kaykai</name>
    <dbReference type="NCBI Taxonomy" id="54128"/>
    <lineage>
        <taxon>Eukaryota</taxon>
        <taxon>Metazoa</taxon>
        <taxon>Ecdysozoa</taxon>
        <taxon>Arthropoda</taxon>
        <taxon>Hexapoda</taxon>
        <taxon>Insecta</taxon>
        <taxon>Pterygota</taxon>
        <taxon>Neoptera</taxon>
        <taxon>Endopterygota</taxon>
        <taxon>Hymenoptera</taxon>
        <taxon>Apocrita</taxon>
        <taxon>Proctotrupomorpha</taxon>
        <taxon>Chalcidoidea</taxon>
        <taxon>Trichogrammatidae</taxon>
        <taxon>Trichogramma</taxon>
    </lineage>
</organism>
<dbReference type="SMART" id="SM00355">
    <property type="entry name" value="ZnF_C2H2"/>
    <property type="match status" value="1"/>
</dbReference>
<dbReference type="Gene3D" id="3.30.160.60">
    <property type="entry name" value="Classic Zinc Finger"/>
    <property type="match status" value="2"/>
</dbReference>
<feature type="domain" description="C2H2-type" evidence="7">
    <location>
        <begin position="74"/>
        <end position="102"/>
    </location>
</feature>
<evidence type="ECO:0000313" key="8">
    <source>
        <dbReference type="EMBL" id="KAL3406559.1"/>
    </source>
</evidence>
<dbReference type="EMBL" id="JBJJXI010000018">
    <property type="protein sequence ID" value="KAL3406559.1"/>
    <property type="molecule type" value="Genomic_DNA"/>
</dbReference>
<evidence type="ECO:0000256" key="2">
    <source>
        <dbReference type="ARBA" id="ARBA00022737"/>
    </source>
</evidence>
<dbReference type="PROSITE" id="PS50157">
    <property type="entry name" value="ZINC_FINGER_C2H2_2"/>
    <property type="match status" value="1"/>
</dbReference>
<keyword evidence="9" id="KW-1185">Reference proteome</keyword>
<evidence type="ECO:0000256" key="5">
    <source>
        <dbReference type="ARBA" id="ARBA00023242"/>
    </source>
</evidence>
<dbReference type="PROSITE" id="PS00028">
    <property type="entry name" value="ZINC_FINGER_C2H2_1"/>
    <property type="match status" value="1"/>
</dbReference>
<keyword evidence="3 6" id="KW-0863">Zinc-finger</keyword>
<dbReference type="GO" id="GO:0008270">
    <property type="term" value="F:zinc ion binding"/>
    <property type="evidence" value="ECO:0007669"/>
    <property type="project" value="UniProtKB-KW"/>
</dbReference>
<dbReference type="AlphaFoldDB" id="A0ABD2XNI9"/>
<accession>A0ABD2XNI9</accession>
<gene>
    <name evidence="8" type="ORF">TKK_000727</name>
</gene>
<keyword evidence="1" id="KW-0479">Metal-binding</keyword>
<dbReference type="Proteomes" id="UP001627154">
    <property type="component" value="Unassembled WGS sequence"/>
</dbReference>
<keyword evidence="4" id="KW-0862">Zinc</keyword>
<sequence>MDIIEDNDYTCHLRPEKFERDDHPGTQIKSVGQDRTNYLSDVSKKTFAKALDVAHHEKTVHGEKKAVHERRGHYLCDECQEIFVSWGNLARHYKTVHNEQKHNVFDVYQKTFASKKSLPNHHKSVHREGRDYENDVFEKTFSVQSDMAKHKKSIHEGRKYYEVFSEQSNVKEYENIVQDEQIKYVPEVCTAINDLTNYKVTDDDEQNYFELHNVFRKKFCKSLKGYGSDAMMKNNES</sequence>
<proteinExistence type="predicted"/>
<keyword evidence="5" id="KW-0539">Nucleus</keyword>
<dbReference type="InterPro" id="IPR050826">
    <property type="entry name" value="Krueppel_C2H2_ZnFinger"/>
</dbReference>
<dbReference type="Pfam" id="PF00096">
    <property type="entry name" value="zf-C2H2"/>
    <property type="match status" value="1"/>
</dbReference>
<dbReference type="InterPro" id="IPR036236">
    <property type="entry name" value="Znf_C2H2_sf"/>
</dbReference>
<dbReference type="SUPFAM" id="SSF57667">
    <property type="entry name" value="beta-beta-alpha zinc fingers"/>
    <property type="match status" value="2"/>
</dbReference>
<protein>
    <recommendedName>
        <fullName evidence="7">C2H2-type domain-containing protein</fullName>
    </recommendedName>
</protein>
<dbReference type="PANTHER" id="PTHR24377">
    <property type="entry name" value="IP01015P-RELATED"/>
    <property type="match status" value="1"/>
</dbReference>
<evidence type="ECO:0000256" key="6">
    <source>
        <dbReference type="PROSITE-ProRule" id="PRU00042"/>
    </source>
</evidence>
<evidence type="ECO:0000256" key="1">
    <source>
        <dbReference type="ARBA" id="ARBA00022723"/>
    </source>
</evidence>
<dbReference type="InterPro" id="IPR013087">
    <property type="entry name" value="Znf_C2H2_type"/>
</dbReference>
<evidence type="ECO:0000313" key="9">
    <source>
        <dbReference type="Proteomes" id="UP001627154"/>
    </source>
</evidence>
<name>A0ABD2XNI9_9HYME</name>
<reference evidence="8 9" key="1">
    <citation type="journal article" date="2024" name="bioRxiv">
        <title>A reference genome for Trichogramma kaykai: A tiny desert-dwelling parasitoid wasp with competing sex-ratio distorters.</title>
        <authorList>
            <person name="Culotta J."/>
            <person name="Lindsey A.R."/>
        </authorList>
    </citation>
    <scope>NUCLEOTIDE SEQUENCE [LARGE SCALE GENOMIC DNA]</scope>
    <source>
        <strain evidence="8 9">KSX58</strain>
    </source>
</reference>
<evidence type="ECO:0000256" key="4">
    <source>
        <dbReference type="ARBA" id="ARBA00022833"/>
    </source>
</evidence>
<comment type="caution">
    <text evidence="8">The sequence shown here is derived from an EMBL/GenBank/DDBJ whole genome shotgun (WGS) entry which is preliminary data.</text>
</comment>
<evidence type="ECO:0000256" key="3">
    <source>
        <dbReference type="ARBA" id="ARBA00022771"/>
    </source>
</evidence>